<dbReference type="AlphaFoldDB" id="A0AA36GHC7"/>
<name>A0AA36GHC7_9BILA</name>
<dbReference type="Proteomes" id="UP001177023">
    <property type="component" value="Unassembled WGS sequence"/>
</dbReference>
<feature type="region of interest" description="Disordered" evidence="1">
    <location>
        <begin position="9"/>
        <end position="66"/>
    </location>
</feature>
<organism evidence="2 3">
    <name type="scientific">Mesorhabditis spiculigera</name>
    <dbReference type="NCBI Taxonomy" id="96644"/>
    <lineage>
        <taxon>Eukaryota</taxon>
        <taxon>Metazoa</taxon>
        <taxon>Ecdysozoa</taxon>
        <taxon>Nematoda</taxon>
        <taxon>Chromadorea</taxon>
        <taxon>Rhabditida</taxon>
        <taxon>Rhabditina</taxon>
        <taxon>Rhabditomorpha</taxon>
        <taxon>Rhabditoidea</taxon>
        <taxon>Rhabditidae</taxon>
        <taxon>Mesorhabditinae</taxon>
        <taxon>Mesorhabditis</taxon>
    </lineage>
</organism>
<feature type="compositionally biased region" description="Basic and acidic residues" evidence="1">
    <location>
        <begin position="44"/>
        <end position="59"/>
    </location>
</feature>
<evidence type="ECO:0000313" key="3">
    <source>
        <dbReference type="Proteomes" id="UP001177023"/>
    </source>
</evidence>
<feature type="compositionally biased region" description="Basic and acidic residues" evidence="1">
    <location>
        <begin position="19"/>
        <end position="30"/>
    </location>
</feature>
<gene>
    <name evidence="2" type="ORF">MSPICULIGERA_LOCUS23289</name>
</gene>
<sequence length="374" mass="42428">MAEVIANWLTSTFRHSKKPKSEQPRKERDRRTGRRNSLPYEYGCEDKIRRDTEDSGHDEESLDGSCEDIERAESLRRRAWVDRILKRTSTRLSSKSRRTDADSLEDESYRRGSDDLKYDDILELQRKWFNLTHRPTEGFGLLNRRALSDSELVISTDECSEKDCILEKYGLIDTEETDPEMPIIKRCLCVPDGVEIGDFECRLGPEFFQGLARSIDSGSGEVELGSKKMSQPVMPDRIRNTTLPVQIRDSGQPLLPKRVVTLAIGGLKKSLGIGKGKKDSSHEDADEEDDDTLVSTTKIDWAARTKIATNDAAMPLVDFYLSMSLRARKAATQIIKENADLRHINNTLRQDLAFPPISPALKVLAVETKNKKKK</sequence>
<feature type="non-terminal residue" evidence="2">
    <location>
        <position position="374"/>
    </location>
</feature>
<protein>
    <submittedName>
        <fullName evidence="2">Uncharacterized protein</fullName>
    </submittedName>
</protein>
<evidence type="ECO:0000256" key="1">
    <source>
        <dbReference type="SAM" id="MobiDB-lite"/>
    </source>
</evidence>
<evidence type="ECO:0000313" key="2">
    <source>
        <dbReference type="EMBL" id="CAJ0585261.1"/>
    </source>
</evidence>
<keyword evidence="3" id="KW-1185">Reference proteome</keyword>
<reference evidence="2" key="1">
    <citation type="submission" date="2023-06" db="EMBL/GenBank/DDBJ databases">
        <authorList>
            <person name="Delattre M."/>
        </authorList>
    </citation>
    <scope>NUCLEOTIDE SEQUENCE</scope>
    <source>
        <strain evidence="2">AF72</strain>
    </source>
</reference>
<dbReference type="EMBL" id="CATQJA010002703">
    <property type="protein sequence ID" value="CAJ0585261.1"/>
    <property type="molecule type" value="Genomic_DNA"/>
</dbReference>
<proteinExistence type="predicted"/>
<comment type="caution">
    <text evidence="2">The sequence shown here is derived from an EMBL/GenBank/DDBJ whole genome shotgun (WGS) entry which is preliminary data.</text>
</comment>
<accession>A0AA36GHC7</accession>